<dbReference type="InterPro" id="IPR017871">
    <property type="entry name" value="ABC_transporter-like_CS"/>
</dbReference>
<dbReference type="PROSITE" id="PS00211">
    <property type="entry name" value="ABC_TRANSPORTER_1"/>
    <property type="match status" value="1"/>
</dbReference>
<dbReference type="InterPro" id="IPR004606">
    <property type="entry name" value="Mop_domain"/>
</dbReference>
<comment type="caution">
    <text evidence="12">The sequence shown here is derived from an EMBL/GenBank/DDBJ whole genome shotgun (WGS) entry which is preliminary data.</text>
</comment>
<dbReference type="Pfam" id="PF03459">
    <property type="entry name" value="TOBE"/>
    <property type="match status" value="1"/>
</dbReference>
<dbReference type="NCBIfam" id="TIGR02142">
    <property type="entry name" value="modC_ABC"/>
    <property type="match status" value="1"/>
</dbReference>
<keyword evidence="7" id="KW-1278">Translocase</keyword>
<evidence type="ECO:0000256" key="5">
    <source>
        <dbReference type="ARBA" id="ARBA00022741"/>
    </source>
</evidence>
<protein>
    <submittedName>
        <fullName evidence="12">Molybdenum ABC transporter ATP-binding protein ModC</fullName>
    </submittedName>
</protein>
<evidence type="ECO:0000256" key="1">
    <source>
        <dbReference type="ARBA" id="ARBA00022448"/>
    </source>
</evidence>
<evidence type="ECO:0000259" key="11">
    <source>
        <dbReference type="PROSITE" id="PS51866"/>
    </source>
</evidence>
<feature type="domain" description="Mop" evidence="11">
    <location>
        <begin position="289"/>
        <end position="355"/>
    </location>
</feature>
<dbReference type="Proteomes" id="UP001176478">
    <property type="component" value="Unassembled WGS sequence"/>
</dbReference>
<dbReference type="GO" id="GO:0016020">
    <property type="term" value="C:membrane"/>
    <property type="evidence" value="ECO:0007669"/>
    <property type="project" value="InterPro"/>
</dbReference>
<dbReference type="NCBIfam" id="TIGR00638">
    <property type="entry name" value="Mop"/>
    <property type="match status" value="1"/>
</dbReference>
<dbReference type="SMART" id="SM00382">
    <property type="entry name" value="AAA"/>
    <property type="match status" value="1"/>
</dbReference>
<gene>
    <name evidence="12" type="primary">modC</name>
    <name evidence="12" type="ORF">P7V44_12310</name>
    <name evidence="13" type="ORF">Q5E86_05910</name>
</gene>
<dbReference type="EMBL" id="JAUQTG010000002">
    <property type="protein sequence ID" value="MDO7855911.1"/>
    <property type="molecule type" value="Genomic_DNA"/>
</dbReference>
<keyword evidence="4" id="KW-0997">Cell inner membrane</keyword>
<reference evidence="13" key="3">
    <citation type="journal article" date="2024" name="Int. J. Antimicrob. Agents">
        <title>Identification of a novel Providencia species showing multi-drug-resistant in three patients with hospital-acquired infection.</title>
        <authorList>
            <person name="Yang W."/>
            <person name="Chen J."/>
            <person name="Yang F."/>
            <person name="Ji P."/>
            <person name="Shen S."/>
            <person name="Yin D."/>
            <person name="Hu F."/>
        </authorList>
    </citation>
    <scope>NUCLEOTIDE SEQUENCE</scope>
    <source>
        <strain evidence="13">CRE-138-0111</strain>
    </source>
</reference>
<dbReference type="RefSeq" id="WP_166685367.1">
    <property type="nucleotide sequence ID" value="NZ_JARRYG010000012.1"/>
</dbReference>
<dbReference type="InterPro" id="IPR008995">
    <property type="entry name" value="Mo/tungstate-bd_C_term_dom"/>
</dbReference>
<dbReference type="PANTHER" id="PTHR43514">
    <property type="entry name" value="ABC TRANSPORTER I FAMILY MEMBER 10"/>
    <property type="match status" value="1"/>
</dbReference>
<evidence type="ECO:0000313" key="13">
    <source>
        <dbReference type="EMBL" id="MDO7855911.1"/>
    </source>
</evidence>
<keyword evidence="3 9" id="KW-0500">Molybdenum</keyword>
<dbReference type="GO" id="GO:0005524">
    <property type="term" value="F:ATP binding"/>
    <property type="evidence" value="ECO:0007669"/>
    <property type="project" value="UniProtKB-KW"/>
</dbReference>
<dbReference type="NCBIfam" id="NF008355">
    <property type="entry name" value="PRK11144.1"/>
    <property type="match status" value="1"/>
</dbReference>
<keyword evidence="1" id="KW-0813">Transport</keyword>
<dbReference type="AlphaFoldDB" id="A0AA42FI69"/>
<dbReference type="InterPro" id="IPR050334">
    <property type="entry name" value="Molybdenum_import_ModC"/>
</dbReference>
<dbReference type="GO" id="GO:0140359">
    <property type="term" value="F:ABC-type transporter activity"/>
    <property type="evidence" value="ECO:0007669"/>
    <property type="project" value="InterPro"/>
</dbReference>
<dbReference type="PROSITE" id="PS50893">
    <property type="entry name" value="ABC_TRANSPORTER_2"/>
    <property type="match status" value="1"/>
</dbReference>
<evidence type="ECO:0000256" key="9">
    <source>
        <dbReference type="PROSITE-ProRule" id="PRU01213"/>
    </source>
</evidence>
<dbReference type="InterPro" id="IPR005116">
    <property type="entry name" value="Transp-assoc_OB_typ1"/>
</dbReference>
<feature type="domain" description="ABC transporter" evidence="10">
    <location>
        <begin position="1"/>
        <end position="229"/>
    </location>
</feature>
<evidence type="ECO:0000313" key="14">
    <source>
        <dbReference type="Proteomes" id="UP001156701"/>
    </source>
</evidence>
<dbReference type="GO" id="GO:0016887">
    <property type="term" value="F:ATP hydrolysis activity"/>
    <property type="evidence" value="ECO:0007669"/>
    <property type="project" value="InterPro"/>
</dbReference>
<evidence type="ECO:0000313" key="15">
    <source>
        <dbReference type="Proteomes" id="UP001176478"/>
    </source>
</evidence>
<evidence type="ECO:0000256" key="8">
    <source>
        <dbReference type="ARBA" id="ARBA00023136"/>
    </source>
</evidence>
<dbReference type="SUPFAM" id="SSF52540">
    <property type="entry name" value="P-loop containing nucleoside triphosphate hydrolases"/>
    <property type="match status" value="1"/>
</dbReference>
<dbReference type="InterPro" id="IPR003439">
    <property type="entry name" value="ABC_transporter-like_ATP-bd"/>
</dbReference>
<dbReference type="Proteomes" id="UP001156701">
    <property type="component" value="Unassembled WGS sequence"/>
</dbReference>
<dbReference type="GO" id="GO:0015098">
    <property type="term" value="F:molybdate ion transmembrane transporter activity"/>
    <property type="evidence" value="ECO:0007669"/>
    <property type="project" value="InterPro"/>
</dbReference>
<keyword evidence="8" id="KW-0472">Membrane</keyword>
<evidence type="ECO:0000256" key="4">
    <source>
        <dbReference type="ARBA" id="ARBA00022519"/>
    </source>
</evidence>
<evidence type="ECO:0000256" key="3">
    <source>
        <dbReference type="ARBA" id="ARBA00022505"/>
    </source>
</evidence>
<evidence type="ECO:0000313" key="12">
    <source>
        <dbReference type="EMBL" id="MDG4697016.1"/>
    </source>
</evidence>
<sequence length="355" mass="39964">MLELDFSQKLGDLQLEVNTQLPTESITAVFGLSGAGKTSLINVIGGLTKPNKGRIVLNGRTLVDVEKRICLPPEQRHIGYVFQDARLFPHYRVKSNLRYGMAPKMKTRFDDIVELLGIEKLLNRYPITLSGGEKQRVAIGRALLTAPEILLMDEPLASLDLPRKRELLPYLEKLSQDVKIPILYVSHSLDEILRLADKVIVMAQGKVKAFGPLEDVWASSALRPWLQQETLSSVVSAKVHSQHPDYDMTAVIVGGQKLWVPRVETQQGAEVRIRIDASDVSLVLEKPQVSSIRNILAAEVIEWIEDGEQVDVKLDLGEEHYLWARITRWARDELSIRKGRKVFAQVKSVSLSRQL</sequence>
<name>A0AA42FI69_9GAMM</name>
<keyword evidence="15" id="KW-1185">Reference proteome</keyword>
<dbReference type="PROSITE" id="PS51866">
    <property type="entry name" value="MOP"/>
    <property type="match status" value="1"/>
</dbReference>
<keyword evidence="6 12" id="KW-0067">ATP-binding</keyword>
<evidence type="ECO:0000256" key="2">
    <source>
        <dbReference type="ARBA" id="ARBA00022475"/>
    </source>
</evidence>
<accession>A0AA42FI69</accession>
<dbReference type="SUPFAM" id="SSF50331">
    <property type="entry name" value="MOP-like"/>
    <property type="match status" value="1"/>
</dbReference>
<organism evidence="12 14">
    <name type="scientific">Providencia huashanensis</name>
    <dbReference type="NCBI Taxonomy" id="3037798"/>
    <lineage>
        <taxon>Bacteria</taxon>
        <taxon>Pseudomonadati</taxon>
        <taxon>Pseudomonadota</taxon>
        <taxon>Gammaproteobacteria</taxon>
        <taxon>Enterobacterales</taxon>
        <taxon>Morganellaceae</taxon>
        <taxon>Providencia</taxon>
    </lineage>
</organism>
<dbReference type="FunFam" id="3.40.50.300:FF:000634">
    <property type="entry name" value="Molybdenum import ATP-binding protein ModC"/>
    <property type="match status" value="1"/>
</dbReference>
<evidence type="ECO:0000259" key="10">
    <source>
        <dbReference type="PROSITE" id="PS50893"/>
    </source>
</evidence>
<dbReference type="InterPro" id="IPR027417">
    <property type="entry name" value="P-loop_NTPase"/>
</dbReference>
<evidence type="ECO:0000256" key="7">
    <source>
        <dbReference type="ARBA" id="ARBA00022967"/>
    </source>
</evidence>
<dbReference type="PANTHER" id="PTHR43514:SF4">
    <property type="entry name" value="ABC TRANSPORTER I FAMILY MEMBER 10"/>
    <property type="match status" value="1"/>
</dbReference>
<evidence type="ECO:0000256" key="6">
    <source>
        <dbReference type="ARBA" id="ARBA00022840"/>
    </source>
</evidence>
<reference evidence="13" key="2">
    <citation type="submission" date="2023-07" db="EMBL/GenBank/DDBJ databases">
        <authorList>
            <person name="Yang W."/>
            <person name="Chen J."/>
            <person name="Ji P."/>
            <person name="Hu F."/>
        </authorList>
    </citation>
    <scope>NUCLEOTIDE SEQUENCE</scope>
    <source>
        <strain evidence="13">CRE-138-0111</strain>
    </source>
</reference>
<reference evidence="12" key="1">
    <citation type="submission" date="2023-03" db="EMBL/GenBank/DDBJ databases">
        <title>a new species belonging to Providencia genus.</title>
        <authorList>
            <person name="Yang W."/>
            <person name="Hu F."/>
            <person name="Shen S."/>
            <person name="Ding L."/>
            <person name="Yin D."/>
        </authorList>
    </citation>
    <scope>NUCLEOTIDE SEQUENCE</scope>
    <source>
        <strain evidence="12">CRE-3FA-0001</strain>
    </source>
</reference>
<dbReference type="InterPro" id="IPR011868">
    <property type="entry name" value="ModC_ABC_ATP-bd"/>
</dbReference>
<dbReference type="InterPro" id="IPR003593">
    <property type="entry name" value="AAA+_ATPase"/>
</dbReference>
<proteinExistence type="predicted"/>
<keyword evidence="5" id="KW-0547">Nucleotide-binding</keyword>
<dbReference type="EMBL" id="JARRYG010000012">
    <property type="protein sequence ID" value="MDG4697016.1"/>
    <property type="molecule type" value="Genomic_DNA"/>
</dbReference>
<dbReference type="Gene3D" id="2.40.50.100">
    <property type="match status" value="1"/>
</dbReference>
<dbReference type="Pfam" id="PF00005">
    <property type="entry name" value="ABC_tran"/>
    <property type="match status" value="1"/>
</dbReference>
<dbReference type="Gene3D" id="3.40.50.300">
    <property type="entry name" value="P-loop containing nucleotide triphosphate hydrolases"/>
    <property type="match status" value="1"/>
</dbReference>
<keyword evidence="2" id="KW-1003">Cell membrane</keyword>